<evidence type="ECO:0000313" key="3">
    <source>
        <dbReference type="EMBL" id="MFD0726100.1"/>
    </source>
</evidence>
<comment type="caution">
    <text evidence="3">The sequence shown here is derived from an EMBL/GenBank/DDBJ whole genome shotgun (WGS) entry which is preliminary data.</text>
</comment>
<protein>
    <submittedName>
        <fullName evidence="3">Uncharacterized protein</fullName>
    </submittedName>
</protein>
<reference evidence="4" key="1">
    <citation type="journal article" date="2019" name="Int. J. Syst. Evol. Microbiol.">
        <title>The Global Catalogue of Microorganisms (GCM) 10K type strain sequencing project: providing services to taxonomists for standard genome sequencing and annotation.</title>
        <authorList>
            <consortium name="The Broad Institute Genomics Platform"/>
            <consortium name="The Broad Institute Genome Sequencing Center for Infectious Disease"/>
            <person name="Wu L."/>
            <person name="Ma J."/>
        </authorList>
    </citation>
    <scope>NUCLEOTIDE SEQUENCE [LARGE SCALE GENOMIC DNA]</scope>
    <source>
        <strain evidence="4">CCUG 55585</strain>
    </source>
</reference>
<feature type="chain" id="PRO_5045260862" evidence="2">
    <location>
        <begin position="23"/>
        <end position="101"/>
    </location>
</feature>
<evidence type="ECO:0000313" key="4">
    <source>
        <dbReference type="Proteomes" id="UP001597110"/>
    </source>
</evidence>
<name>A0ABW2YCT1_9GAMM</name>
<keyword evidence="2" id="KW-0732">Signal</keyword>
<dbReference type="RefSeq" id="WP_386823661.1">
    <property type="nucleotide sequence ID" value="NZ_JBHTIF010000001.1"/>
</dbReference>
<organism evidence="3 4">
    <name type="scientific">Lysobacter brunescens</name>
    <dbReference type="NCBI Taxonomy" id="262323"/>
    <lineage>
        <taxon>Bacteria</taxon>
        <taxon>Pseudomonadati</taxon>
        <taxon>Pseudomonadota</taxon>
        <taxon>Gammaproteobacteria</taxon>
        <taxon>Lysobacterales</taxon>
        <taxon>Lysobacteraceae</taxon>
        <taxon>Lysobacter</taxon>
    </lineage>
</organism>
<feature type="region of interest" description="Disordered" evidence="1">
    <location>
        <begin position="77"/>
        <end position="101"/>
    </location>
</feature>
<evidence type="ECO:0000256" key="2">
    <source>
        <dbReference type="SAM" id="SignalP"/>
    </source>
</evidence>
<sequence length="101" mass="10969">MKKTVLAAAIVIAASVIGSAQAGTYKTVPYGNNPFLFCKYGMPSDGWVSQGDGKWRKIVKRPNKRWISTFEDVCSTRNGRDITPDPANQQAANGRDPALVP</sequence>
<keyword evidence="4" id="KW-1185">Reference proteome</keyword>
<accession>A0ABW2YCT1</accession>
<dbReference type="Proteomes" id="UP001597110">
    <property type="component" value="Unassembled WGS sequence"/>
</dbReference>
<gene>
    <name evidence="3" type="ORF">ACFQ0E_10905</name>
</gene>
<dbReference type="EMBL" id="JBHTIF010000001">
    <property type="protein sequence ID" value="MFD0726100.1"/>
    <property type="molecule type" value="Genomic_DNA"/>
</dbReference>
<proteinExistence type="predicted"/>
<evidence type="ECO:0000256" key="1">
    <source>
        <dbReference type="SAM" id="MobiDB-lite"/>
    </source>
</evidence>
<feature type="signal peptide" evidence="2">
    <location>
        <begin position="1"/>
        <end position="22"/>
    </location>
</feature>